<protein>
    <submittedName>
        <fullName evidence="2">Uncharacterized protein</fullName>
    </submittedName>
</protein>
<feature type="compositionally biased region" description="Basic residues" evidence="1">
    <location>
        <begin position="23"/>
        <end position="35"/>
    </location>
</feature>
<feature type="compositionally biased region" description="Polar residues" evidence="1">
    <location>
        <begin position="105"/>
        <end position="128"/>
    </location>
</feature>
<evidence type="ECO:0000313" key="3">
    <source>
        <dbReference type="Proteomes" id="UP000075683"/>
    </source>
</evidence>
<gene>
    <name evidence="2" type="ORF">B4135_3322</name>
</gene>
<dbReference type="Proteomes" id="UP000075683">
    <property type="component" value="Unassembled WGS sequence"/>
</dbReference>
<dbReference type="EMBL" id="LQYT01000113">
    <property type="protein sequence ID" value="KYD11207.1"/>
    <property type="molecule type" value="Genomic_DNA"/>
</dbReference>
<name>A0A150LFV2_9BACI</name>
<dbReference type="STRING" id="301148.B4135_3322"/>
<feature type="compositionally biased region" description="Gly residues" evidence="1">
    <location>
        <begin position="82"/>
        <end position="92"/>
    </location>
</feature>
<accession>A0A150LFV2</accession>
<proteinExistence type="predicted"/>
<evidence type="ECO:0000256" key="1">
    <source>
        <dbReference type="SAM" id="MobiDB-lite"/>
    </source>
</evidence>
<evidence type="ECO:0000313" key="2">
    <source>
        <dbReference type="EMBL" id="KYD11207.1"/>
    </source>
</evidence>
<comment type="caution">
    <text evidence="2">The sequence shown here is derived from an EMBL/GenBank/DDBJ whole genome shotgun (WGS) entry which is preliminary data.</text>
</comment>
<organism evidence="2 3">
    <name type="scientific">Caldibacillus debilis</name>
    <dbReference type="NCBI Taxonomy" id="301148"/>
    <lineage>
        <taxon>Bacteria</taxon>
        <taxon>Bacillati</taxon>
        <taxon>Bacillota</taxon>
        <taxon>Bacilli</taxon>
        <taxon>Bacillales</taxon>
        <taxon>Bacillaceae</taxon>
        <taxon>Caldibacillus</taxon>
    </lineage>
</organism>
<feature type="region of interest" description="Disordered" evidence="1">
    <location>
        <begin position="23"/>
        <end position="128"/>
    </location>
</feature>
<dbReference type="AlphaFoldDB" id="A0A150LFV2"/>
<sequence>MHWKGCVSGRFLSIFSTYCNKGAYRRPSRTKKRETGKRPAEGKNLPSPDFFPQKCRDFPDSPTRGVISRQHPVNVQHPRKGAGVGRNFGNGRGPSAAWAGRRSSRNGTLSPLDSSSPIRQNSISVNTS</sequence>
<reference evidence="2 3" key="1">
    <citation type="submission" date="2016-01" db="EMBL/GenBank/DDBJ databases">
        <title>Draft Genome Sequences of Seven Thermophilic Sporeformers Isolated from Foods.</title>
        <authorList>
            <person name="Berendsen E.M."/>
            <person name="Wells-Bennik M.H."/>
            <person name="Krawcyk A.O."/>
            <person name="De Jong A."/>
            <person name="Holsappel S."/>
            <person name="Eijlander R.T."/>
            <person name="Kuipers O.P."/>
        </authorList>
    </citation>
    <scope>NUCLEOTIDE SEQUENCE [LARGE SCALE GENOMIC DNA]</scope>
    <source>
        <strain evidence="2 3">B4135</strain>
    </source>
</reference>